<dbReference type="EMBL" id="JAWJWF010000002">
    <property type="protein sequence ID" value="KAK6637276.1"/>
    <property type="molecule type" value="Genomic_DNA"/>
</dbReference>
<accession>A0ABR1B734</accession>
<evidence type="ECO:0000313" key="2">
    <source>
        <dbReference type="Proteomes" id="UP001359485"/>
    </source>
</evidence>
<sequence length="109" mass="11920">MTVEINQAGGDVTQVPRPTLWIIPEAGNDFGCLCSQNIFRVLPMGKLPAKKGSSALFPGKSLRPLSIRVGLDHLVRPGRTTKKVTQVEDDQNNYILLGGMSNREFALDL</sequence>
<gene>
    <name evidence="1" type="ORF">RUM44_007690</name>
</gene>
<protein>
    <submittedName>
        <fullName evidence="1">Uncharacterized protein</fullName>
    </submittedName>
</protein>
<dbReference type="Proteomes" id="UP001359485">
    <property type="component" value="Unassembled WGS sequence"/>
</dbReference>
<name>A0ABR1B734_POLSC</name>
<reference evidence="1 2" key="1">
    <citation type="submission" date="2023-09" db="EMBL/GenBank/DDBJ databases">
        <title>Genomes of two closely related lineages of the louse Polyplax serrata with different host specificities.</title>
        <authorList>
            <person name="Martinu J."/>
            <person name="Tarabai H."/>
            <person name="Stefka J."/>
            <person name="Hypsa V."/>
        </authorList>
    </citation>
    <scope>NUCLEOTIDE SEQUENCE [LARGE SCALE GENOMIC DNA]</scope>
    <source>
        <strain evidence="1">98ZLc_SE</strain>
    </source>
</reference>
<evidence type="ECO:0000313" key="1">
    <source>
        <dbReference type="EMBL" id="KAK6637276.1"/>
    </source>
</evidence>
<keyword evidence="2" id="KW-1185">Reference proteome</keyword>
<proteinExistence type="predicted"/>
<organism evidence="1 2">
    <name type="scientific">Polyplax serrata</name>
    <name type="common">Common mouse louse</name>
    <dbReference type="NCBI Taxonomy" id="468196"/>
    <lineage>
        <taxon>Eukaryota</taxon>
        <taxon>Metazoa</taxon>
        <taxon>Ecdysozoa</taxon>
        <taxon>Arthropoda</taxon>
        <taxon>Hexapoda</taxon>
        <taxon>Insecta</taxon>
        <taxon>Pterygota</taxon>
        <taxon>Neoptera</taxon>
        <taxon>Paraneoptera</taxon>
        <taxon>Psocodea</taxon>
        <taxon>Troctomorpha</taxon>
        <taxon>Phthiraptera</taxon>
        <taxon>Anoplura</taxon>
        <taxon>Polyplacidae</taxon>
        <taxon>Polyplax</taxon>
    </lineage>
</organism>
<comment type="caution">
    <text evidence="1">The sequence shown here is derived from an EMBL/GenBank/DDBJ whole genome shotgun (WGS) entry which is preliminary data.</text>
</comment>